<dbReference type="AlphaFoldDB" id="A0A1X0Q948"/>
<dbReference type="InterPro" id="IPR053134">
    <property type="entry name" value="RNA-dir_DNA_polymerase"/>
</dbReference>
<evidence type="ECO:0000256" key="1">
    <source>
        <dbReference type="PROSITE-ProRule" id="PRU00047"/>
    </source>
</evidence>
<dbReference type="GO" id="GO:0006508">
    <property type="term" value="P:proteolysis"/>
    <property type="evidence" value="ECO:0007669"/>
    <property type="project" value="InterPro"/>
</dbReference>
<dbReference type="VEuPathDB" id="MicrosporidiaDB:HERIO_1752"/>
<keyword evidence="1" id="KW-0863">Zinc-finger</keyword>
<keyword evidence="4" id="KW-1185">Reference proteome</keyword>
<comment type="caution">
    <text evidence="3">The sequence shown here is derived from an EMBL/GenBank/DDBJ whole genome shotgun (WGS) entry which is preliminary data.</text>
</comment>
<dbReference type="InterPro" id="IPR001878">
    <property type="entry name" value="Znf_CCHC"/>
</dbReference>
<dbReference type="PROSITE" id="PS50158">
    <property type="entry name" value="ZF_CCHC"/>
    <property type="match status" value="1"/>
</dbReference>
<dbReference type="SUPFAM" id="SSF50630">
    <property type="entry name" value="Acid proteases"/>
    <property type="match status" value="1"/>
</dbReference>
<dbReference type="InterPro" id="IPR021109">
    <property type="entry name" value="Peptidase_aspartic_dom_sf"/>
</dbReference>
<dbReference type="OrthoDB" id="2193211at2759"/>
<accession>A0A1X0Q948</accession>
<dbReference type="Proteomes" id="UP000192356">
    <property type="component" value="Unassembled WGS sequence"/>
</dbReference>
<dbReference type="VEuPathDB" id="MicrosporidiaDB:A0H76_2643"/>
<proteinExistence type="predicted"/>
<organism evidence="3 4">
    <name type="scientific">Hepatospora eriocheir</name>
    <dbReference type="NCBI Taxonomy" id="1081669"/>
    <lineage>
        <taxon>Eukaryota</taxon>
        <taxon>Fungi</taxon>
        <taxon>Fungi incertae sedis</taxon>
        <taxon>Microsporidia</taxon>
        <taxon>Hepatosporidae</taxon>
        <taxon>Hepatospora</taxon>
    </lineage>
</organism>
<keyword evidence="1" id="KW-0862">Zinc</keyword>
<dbReference type="GO" id="GO:0003676">
    <property type="term" value="F:nucleic acid binding"/>
    <property type="evidence" value="ECO:0007669"/>
    <property type="project" value="InterPro"/>
</dbReference>
<dbReference type="InterPro" id="IPR000477">
    <property type="entry name" value="RT_dom"/>
</dbReference>
<gene>
    <name evidence="3" type="primary">POL2</name>
    <name evidence="3" type="ORF">HERIO_1752</name>
</gene>
<dbReference type="CDD" id="cd00303">
    <property type="entry name" value="retropepsin_like"/>
    <property type="match status" value="1"/>
</dbReference>
<dbReference type="InterPro" id="IPR043502">
    <property type="entry name" value="DNA/RNA_pol_sf"/>
</dbReference>
<evidence type="ECO:0000313" key="4">
    <source>
        <dbReference type="Proteomes" id="UP000192356"/>
    </source>
</evidence>
<dbReference type="PANTHER" id="PTHR24559">
    <property type="entry name" value="TRANSPOSON TY3-I GAG-POL POLYPROTEIN"/>
    <property type="match status" value="1"/>
</dbReference>
<evidence type="ECO:0000259" key="2">
    <source>
        <dbReference type="PROSITE" id="PS50158"/>
    </source>
</evidence>
<feature type="domain" description="CCHC-type" evidence="2">
    <location>
        <begin position="84"/>
        <end position="97"/>
    </location>
</feature>
<dbReference type="CDD" id="cd01647">
    <property type="entry name" value="RT_LTR"/>
    <property type="match status" value="1"/>
</dbReference>
<dbReference type="Pfam" id="PF00078">
    <property type="entry name" value="RVT_1"/>
    <property type="match status" value="1"/>
</dbReference>
<dbReference type="GO" id="GO:0008270">
    <property type="term" value="F:zinc ion binding"/>
    <property type="evidence" value="ECO:0007669"/>
    <property type="project" value="UniProtKB-KW"/>
</dbReference>
<dbReference type="Gene3D" id="3.10.10.10">
    <property type="entry name" value="HIV Type 1 Reverse Transcriptase, subunit A, domain 1"/>
    <property type="match status" value="1"/>
</dbReference>
<dbReference type="PANTHER" id="PTHR24559:SF444">
    <property type="entry name" value="REVERSE TRANSCRIPTASE DOMAIN-CONTAINING PROTEIN"/>
    <property type="match status" value="1"/>
</dbReference>
<dbReference type="InterPro" id="IPR036875">
    <property type="entry name" value="Znf_CCHC_sf"/>
</dbReference>
<reference evidence="3 4" key="1">
    <citation type="journal article" date="2017" name="Environ. Microbiol.">
        <title>Decay of the glycolytic pathway and adaptation to intranuclear parasitism within Enterocytozoonidae microsporidia.</title>
        <authorList>
            <person name="Wiredu Boakye D."/>
            <person name="Jaroenlak P."/>
            <person name="Prachumwat A."/>
            <person name="Williams T.A."/>
            <person name="Bateman K.S."/>
            <person name="Itsathitphaisarn O."/>
            <person name="Sritunyalucksana K."/>
            <person name="Paszkiewicz K.H."/>
            <person name="Moore K.A."/>
            <person name="Stentiford G.D."/>
            <person name="Williams B.A."/>
        </authorList>
    </citation>
    <scope>NUCLEOTIDE SEQUENCE [LARGE SCALE GENOMIC DNA]</scope>
    <source>
        <strain evidence="3 4">GB1</strain>
    </source>
</reference>
<dbReference type="GO" id="GO:0004190">
    <property type="term" value="F:aspartic-type endopeptidase activity"/>
    <property type="evidence" value="ECO:0007669"/>
    <property type="project" value="InterPro"/>
</dbReference>
<keyword evidence="1" id="KW-0479">Metal-binding</keyword>
<dbReference type="EMBL" id="LVKB01000101">
    <property type="protein sequence ID" value="ORD96319.1"/>
    <property type="molecule type" value="Genomic_DNA"/>
</dbReference>
<dbReference type="Gene3D" id="2.40.70.10">
    <property type="entry name" value="Acid Proteases"/>
    <property type="match status" value="1"/>
</dbReference>
<dbReference type="SUPFAM" id="SSF56672">
    <property type="entry name" value="DNA/RNA polymerases"/>
    <property type="match status" value="1"/>
</dbReference>
<dbReference type="Pfam" id="PF09668">
    <property type="entry name" value="Asp_protease"/>
    <property type="match status" value="1"/>
</dbReference>
<dbReference type="Gene3D" id="4.10.60.10">
    <property type="entry name" value="Zinc finger, CCHC-type"/>
    <property type="match status" value="1"/>
</dbReference>
<evidence type="ECO:0000313" key="3">
    <source>
        <dbReference type="EMBL" id="ORD96319.1"/>
    </source>
</evidence>
<dbReference type="SUPFAM" id="SSF57756">
    <property type="entry name" value="Retrovirus zinc finger-like domains"/>
    <property type="match status" value="1"/>
</dbReference>
<protein>
    <submittedName>
        <fullName evidence="3">POL2</fullName>
    </submittedName>
</protein>
<name>A0A1X0Q948_9MICR</name>
<sequence length="435" mass="49696">MAITALSTSVQEKIKLAAHGQTIDFNMVYSICHNINFDSLGNEISHFGVNESSNNSENFINPLQKASNRKVSDSSIGDSSRLTCFYCGKKGHTRKVCYKLKFDRQERRINELSAHVGKKVDETTNERVNKDNLFYLNQVFQKDSHSKAIINVKLNNNIIHALVDTSADISIINSKFLMGIKVLEPDISIKVANGSNIKIIGMLRKINIDIDNYEYKGLFYVCKDISYDAILGLDFIRKYFASIKLNEQKVKLVLNEVSNKLIFKPLLRINTGNSAPVSGKYFRTNEKDEKFIKEIIEKYLEKGWIRPSSSPWRSSVVVAKHNGKQRFCINYIPLNKITTQDKYPIPRMEDIFDTISKSKIRSKLDIGKAFHQIDVHPDDIPKTAFACKFGIFEWTKLPFGLVNGSAMFQRVIDTVLLKKTWTSKKMKNIINKEIS</sequence>
<dbReference type="InterPro" id="IPR019103">
    <property type="entry name" value="Peptidase_aspartic_DDI1-type"/>
</dbReference>